<reference evidence="1" key="1">
    <citation type="submission" date="2023-04" db="EMBL/GenBank/DDBJ databases">
        <title>Draft Genome sequencing of Naganishia species isolated from polar environments using Oxford Nanopore Technology.</title>
        <authorList>
            <person name="Leo P."/>
            <person name="Venkateswaran K."/>
        </authorList>
    </citation>
    <scope>NUCLEOTIDE SEQUENCE</scope>
    <source>
        <strain evidence="1">DBVPG 5303</strain>
    </source>
</reference>
<keyword evidence="2" id="KW-1185">Reference proteome</keyword>
<accession>A0ACC2XFZ5</accession>
<comment type="caution">
    <text evidence="1">The sequence shown here is derived from an EMBL/GenBank/DDBJ whole genome shotgun (WGS) entry which is preliminary data.</text>
</comment>
<dbReference type="EMBL" id="JASBWV010000014">
    <property type="protein sequence ID" value="KAJ9122743.1"/>
    <property type="molecule type" value="Genomic_DNA"/>
</dbReference>
<gene>
    <name evidence="1" type="ORF">QFC24_004172</name>
</gene>
<proteinExistence type="predicted"/>
<evidence type="ECO:0000313" key="1">
    <source>
        <dbReference type="EMBL" id="KAJ9122743.1"/>
    </source>
</evidence>
<protein>
    <submittedName>
        <fullName evidence="1">Uncharacterized protein</fullName>
    </submittedName>
</protein>
<name>A0ACC2XFZ5_9TREE</name>
<evidence type="ECO:0000313" key="2">
    <source>
        <dbReference type="Proteomes" id="UP001234202"/>
    </source>
</evidence>
<sequence>MILDSHAIPRMEYLVDHIRSRLSDSPITHPLTINAIESRPKRTTSLFPYVEDTPKAWVQQVLVTVAADVKRGDEKDTSGNIPVKSIPVDQNEVDKSGESHNTSDSTSSKNNGKLFLCAMEAYVFHVPSTSSCLVYISKVDSTGYHPDGPSSSTAKSTLDSTSADERPRTRLPPITYHLLKAFLSYYHPLPPSRALQKQRPHHHKHAYVTLFARSATQYLFPNSILGGKKVLGGLKLCKWWKRTFEDVVFDLRHEQQAEADKSQTLGYETYLTYCLPGYEHLEARSLIGISPSSINTTNSSNQPGEHVEWRYLPPADPSLNSLLFPPSSKPTTPEQVAERKHRSLGMLIPTFEDDPKARFLVELVMNSPAERIVKGKGKRRVTAEELEDEEQPATKRPKFTADTTQDATTTTSTAADNQTTPGAPSSSNVLKDLKERRRNDELKLRQQDAAVLKAISWEDFWTRMGYRQECISGDVTGFFSMYVGLPVTVDGASKPTTSHKENEESEAPPTLPHQISHPLFARLGAALLNHDFADLSLAIEGTRRFLDQTENIVVAEIGEELWKTRCIVRVESNEKGKAFQERKPVSGTDEGRVGGSEQTSQPVVNVLQVRKKKKPAK</sequence>
<organism evidence="1 2">
    <name type="scientific">Naganishia onofrii</name>
    <dbReference type="NCBI Taxonomy" id="1851511"/>
    <lineage>
        <taxon>Eukaryota</taxon>
        <taxon>Fungi</taxon>
        <taxon>Dikarya</taxon>
        <taxon>Basidiomycota</taxon>
        <taxon>Agaricomycotina</taxon>
        <taxon>Tremellomycetes</taxon>
        <taxon>Filobasidiales</taxon>
        <taxon>Filobasidiaceae</taxon>
        <taxon>Naganishia</taxon>
    </lineage>
</organism>
<dbReference type="Proteomes" id="UP001234202">
    <property type="component" value="Unassembled WGS sequence"/>
</dbReference>